<evidence type="ECO:0000256" key="3">
    <source>
        <dbReference type="ARBA" id="ARBA00022771"/>
    </source>
</evidence>
<name>A0A9P5MR28_9AGAM</name>
<comment type="caution">
    <text evidence="7">The sequence shown here is derived from an EMBL/GenBank/DDBJ whole genome shotgun (WGS) entry which is preliminary data.</text>
</comment>
<dbReference type="SUPFAM" id="SSF53098">
    <property type="entry name" value="Ribonuclease H-like"/>
    <property type="match status" value="1"/>
</dbReference>
<accession>A0A9P5MR28</accession>
<evidence type="ECO:0000256" key="6">
    <source>
        <dbReference type="SAM" id="MobiDB-lite"/>
    </source>
</evidence>
<evidence type="ECO:0000256" key="2">
    <source>
        <dbReference type="ARBA" id="ARBA00022723"/>
    </source>
</evidence>
<keyword evidence="4" id="KW-0862">Zinc</keyword>
<feature type="compositionally biased region" description="Low complexity" evidence="6">
    <location>
        <begin position="313"/>
        <end position="334"/>
    </location>
</feature>
<dbReference type="EMBL" id="WHVB01000019">
    <property type="protein sequence ID" value="KAF8473054.1"/>
    <property type="molecule type" value="Genomic_DNA"/>
</dbReference>
<dbReference type="PANTHER" id="PTHR46481">
    <property type="entry name" value="ZINC FINGER BED DOMAIN-CONTAINING PROTEIN 4"/>
    <property type="match status" value="1"/>
</dbReference>
<protein>
    <submittedName>
        <fullName evidence="7">Ribonuclease H-like domain-containing protein</fullName>
    </submittedName>
</protein>
<feature type="region of interest" description="Disordered" evidence="6">
    <location>
        <begin position="313"/>
        <end position="344"/>
    </location>
</feature>
<dbReference type="GO" id="GO:0005634">
    <property type="term" value="C:nucleus"/>
    <property type="evidence" value="ECO:0007669"/>
    <property type="project" value="UniProtKB-SubCell"/>
</dbReference>
<evidence type="ECO:0000256" key="5">
    <source>
        <dbReference type="ARBA" id="ARBA00023242"/>
    </source>
</evidence>
<feature type="non-terminal residue" evidence="7">
    <location>
        <position position="1"/>
    </location>
</feature>
<feature type="non-terminal residue" evidence="7">
    <location>
        <position position="413"/>
    </location>
</feature>
<evidence type="ECO:0000313" key="8">
    <source>
        <dbReference type="Proteomes" id="UP000759537"/>
    </source>
</evidence>
<sequence>GQFTLDNTANCDTLMEWLEFYLREEGIPFDRVGNCIRTDIPADELNSYANALSSDPVGQTRWIVGVCHASGSHRKDLKSAIEEGNESKTWGEIIRVVQLLRDCETRWSSTYNMIDRMMELYPPVQNFLQRPSMAEHTHHLFTSKQYKVLGHIHQILEIPHRCQELLTAEKTPTLSMALPTYEKLVELWKSLALAIPEMSHYIGLAVVKIMEYVSKGRRSKIYALAMILNPQTKFQWMEKHWKLSKCISAEKWLKEAMLLYCRSKRLIEKAPQWRHTVPCPPQLNMATLASCAQTRGFASLSSLSTVHRTASLPLTSNPSSCSSSPYPSSTSATPALPPSIPTRSAEQIADQEADDAARDIAAVKDEIYQWKQVPLCSMDKPLDLVRFWEAIETDFPLMFRVALDILPVQASAV</sequence>
<keyword evidence="5" id="KW-0539">Nucleus</keyword>
<keyword evidence="2" id="KW-0479">Metal-binding</keyword>
<keyword evidence="8" id="KW-1185">Reference proteome</keyword>
<dbReference type="GO" id="GO:0008270">
    <property type="term" value="F:zinc ion binding"/>
    <property type="evidence" value="ECO:0007669"/>
    <property type="project" value="UniProtKB-KW"/>
</dbReference>
<proteinExistence type="predicted"/>
<gene>
    <name evidence="7" type="ORF">DFH94DRAFT_618168</name>
</gene>
<dbReference type="OrthoDB" id="2790258at2759"/>
<keyword evidence="3" id="KW-0863">Zinc-finger</keyword>
<dbReference type="Proteomes" id="UP000759537">
    <property type="component" value="Unassembled WGS sequence"/>
</dbReference>
<evidence type="ECO:0000256" key="1">
    <source>
        <dbReference type="ARBA" id="ARBA00004123"/>
    </source>
</evidence>
<reference evidence="7" key="2">
    <citation type="journal article" date="2020" name="Nat. Commun.">
        <title>Large-scale genome sequencing of mycorrhizal fungi provides insights into the early evolution of symbiotic traits.</title>
        <authorList>
            <person name="Miyauchi S."/>
            <person name="Kiss E."/>
            <person name="Kuo A."/>
            <person name="Drula E."/>
            <person name="Kohler A."/>
            <person name="Sanchez-Garcia M."/>
            <person name="Morin E."/>
            <person name="Andreopoulos B."/>
            <person name="Barry K.W."/>
            <person name="Bonito G."/>
            <person name="Buee M."/>
            <person name="Carver A."/>
            <person name="Chen C."/>
            <person name="Cichocki N."/>
            <person name="Clum A."/>
            <person name="Culley D."/>
            <person name="Crous P.W."/>
            <person name="Fauchery L."/>
            <person name="Girlanda M."/>
            <person name="Hayes R.D."/>
            <person name="Keri Z."/>
            <person name="LaButti K."/>
            <person name="Lipzen A."/>
            <person name="Lombard V."/>
            <person name="Magnuson J."/>
            <person name="Maillard F."/>
            <person name="Murat C."/>
            <person name="Nolan M."/>
            <person name="Ohm R.A."/>
            <person name="Pangilinan J."/>
            <person name="Pereira M.F."/>
            <person name="Perotto S."/>
            <person name="Peter M."/>
            <person name="Pfister S."/>
            <person name="Riley R."/>
            <person name="Sitrit Y."/>
            <person name="Stielow J.B."/>
            <person name="Szollosi G."/>
            <person name="Zifcakova L."/>
            <person name="Stursova M."/>
            <person name="Spatafora J.W."/>
            <person name="Tedersoo L."/>
            <person name="Vaario L.M."/>
            <person name="Yamada A."/>
            <person name="Yan M."/>
            <person name="Wang P."/>
            <person name="Xu J."/>
            <person name="Bruns T."/>
            <person name="Baldrian P."/>
            <person name="Vilgalys R."/>
            <person name="Dunand C."/>
            <person name="Henrissat B."/>
            <person name="Grigoriev I.V."/>
            <person name="Hibbett D."/>
            <person name="Nagy L.G."/>
            <person name="Martin F.M."/>
        </authorList>
    </citation>
    <scope>NUCLEOTIDE SEQUENCE</scope>
    <source>
        <strain evidence="7">Prilba</strain>
    </source>
</reference>
<dbReference type="AlphaFoldDB" id="A0A9P5MR28"/>
<comment type="subcellular location">
    <subcellularLocation>
        <location evidence="1">Nucleus</location>
    </subcellularLocation>
</comment>
<organism evidence="7 8">
    <name type="scientific">Russula ochroleuca</name>
    <dbReference type="NCBI Taxonomy" id="152965"/>
    <lineage>
        <taxon>Eukaryota</taxon>
        <taxon>Fungi</taxon>
        <taxon>Dikarya</taxon>
        <taxon>Basidiomycota</taxon>
        <taxon>Agaricomycotina</taxon>
        <taxon>Agaricomycetes</taxon>
        <taxon>Russulales</taxon>
        <taxon>Russulaceae</taxon>
        <taxon>Russula</taxon>
    </lineage>
</organism>
<reference evidence="7" key="1">
    <citation type="submission" date="2019-10" db="EMBL/GenBank/DDBJ databases">
        <authorList>
            <consortium name="DOE Joint Genome Institute"/>
            <person name="Kuo A."/>
            <person name="Miyauchi S."/>
            <person name="Kiss E."/>
            <person name="Drula E."/>
            <person name="Kohler A."/>
            <person name="Sanchez-Garcia M."/>
            <person name="Andreopoulos B."/>
            <person name="Barry K.W."/>
            <person name="Bonito G."/>
            <person name="Buee M."/>
            <person name="Carver A."/>
            <person name="Chen C."/>
            <person name="Cichocki N."/>
            <person name="Clum A."/>
            <person name="Culley D."/>
            <person name="Crous P.W."/>
            <person name="Fauchery L."/>
            <person name="Girlanda M."/>
            <person name="Hayes R."/>
            <person name="Keri Z."/>
            <person name="LaButti K."/>
            <person name="Lipzen A."/>
            <person name="Lombard V."/>
            <person name="Magnuson J."/>
            <person name="Maillard F."/>
            <person name="Morin E."/>
            <person name="Murat C."/>
            <person name="Nolan M."/>
            <person name="Ohm R."/>
            <person name="Pangilinan J."/>
            <person name="Pereira M."/>
            <person name="Perotto S."/>
            <person name="Peter M."/>
            <person name="Riley R."/>
            <person name="Sitrit Y."/>
            <person name="Stielow B."/>
            <person name="Szollosi G."/>
            <person name="Zifcakova L."/>
            <person name="Stursova M."/>
            <person name="Spatafora J.W."/>
            <person name="Tedersoo L."/>
            <person name="Vaario L.-M."/>
            <person name="Yamada A."/>
            <person name="Yan M."/>
            <person name="Wang P."/>
            <person name="Xu J."/>
            <person name="Bruns T."/>
            <person name="Baldrian P."/>
            <person name="Vilgalys R."/>
            <person name="Henrissat B."/>
            <person name="Grigoriev I.V."/>
            <person name="Hibbett D."/>
            <person name="Nagy L.G."/>
            <person name="Martin F.M."/>
        </authorList>
    </citation>
    <scope>NUCLEOTIDE SEQUENCE</scope>
    <source>
        <strain evidence="7">Prilba</strain>
    </source>
</reference>
<dbReference type="InterPro" id="IPR052035">
    <property type="entry name" value="ZnF_BED_domain_contain"/>
</dbReference>
<evidence type="ECO:0000313" key="7">
    <source>
        <dbReference type="EMBL" id="KAF8473054.1"/>
    </source>
</evidence>
<dbReference type="PANTHER" id="PTHR46481:SF10">
    <property type="entry name" value="ZINC FINGER BED DOMAIN-CONTAINING PROTEIN 39"/>
    <property type="match status" value="1"/>
</dbReference>
<dbReference type="InterPro" id="IPR012337">
    <property type="entry name" value="RNaseH-like_sf"/>
</dbReference>
<evidence type="ECO:0000256" key="4">
    <source>
        <dbReference type="ARBA" id="ARBA00022833"/>
    </source>
</evidence>